<proteinExistence type="predicted"/>
<accession>D2SBN0</accession>
<dbReference type="Proteomes" id="UP000001382">
    <property type="component" value="Chromosome"/>
</dbReference>
<gene>
    <name evidence="1" type="ordered locus">Gobs_3549</name>
</gene>
<keyword evidence="2" id="KW-1185">Reference proteome</keyword>
<name>D2SBN0_GEOOG</name>
<reference evidence="1 2" key="1">
    <citation type="journal article" date="2010" name="Stand. Genomic Sci.">
        <title>Complete genome sequence of Geodermatophilus obscurus type strain (G-20).</title>
        <authorList>
            <person name="Ivanova N."/>
            <person name="Sikorski J."/>
            <person name="Jando M."/>
            <person name="Munk C."/>
            <person name="Lapidus A."/>
            <person name="Glavina Del Rio T."/>
            <person name="Copeland A."/>
            <person name="Tice H."/>
            <person name="Cheng J.-F."/>
            <person name="Lucas S."/>
            <person name="Chen F."/>
            <person name="Nolan M."/>
            <person name="Bruce D."/>
            <person name="Goodwin L."/>
            <person name="Pitluck S."/>
            <person name="Mavromatis K."/>
            <person name="Mikhailova N."/>
            <person name="Pati A."/>
            <person name="Chen A."/>
            <person name="Palaniappan K."/>
            <person name="Land M."/>
            <person name="Hauser L."/>
            <person name="Chang Y.-J."/>
            <person name="Jeffries C.D."/>
            <person name="Meincke L."/>
            <person name="Brettin T."/>
            <person name="Detter J.C."/>
            <person name="Detter J.C."/>
            <person name="Rohde M."/>
            <person name="Goeker M."/>
            <person name="Bristow J."/>
            <person name="Eisen J.A."/>
            <person name="Markowitz V."/>
            <person name="Hugenholtz P."/>
            <person name="Kyrpides N.C."/>
            <person name="Klenk H.-P."/>
        </authorList>
    </citation>
    <scope>NUCLEOTIDE SEQUENCE [LARGE SCALE GENOMIC DNA]</scope>
    <source>
        <strain evidence="2">ATCC 25078 / DSM 43160 / JCM 3152 / KCC A-0152 / KCTC 9177 / NBRC 13315 / NRRL B-3577 / G-20</strain>
    </source>
</reference>
<reference evidence="2" key="2">
    <citation type="submission" date="2010-01" db="EMBL/GenBank/DDBJ databases">
        <title>The complete genome of Geodermatophilus obscurus DSM 43160.</title>
        <authorList>
            <consortium name="US DOE Joint Genome Institute (JGI-PGF)"/>
            <person name="Lucas S."/>
            <person name="Copeland A."/>
            <person name="Lapidus A."/>
            <person name="Glavina del Rio T."/>
            <person name="Dalin E."/>
            <person name="Tice H."/>
            <person name="Bruce D."/>
            <person name="Goodwin L."/>
            <person name="Pitluck S."/>
            <person name="Kyrpides N."/>
            <person name="Mavromatis K."/>
            <person name="Ivanova N."/>
            <person name="Munk A.C."/>
            <person name="Brettin T."/>
            <person name="Detter J.C."/>
            <person name="Han C."/>
            <person name="Larimer F."/>
            <person name="Land M."/>
            <person name="Hauser L."/>
            <person name="Markowitz V."/>
            <person name="Cheng J.-F."/>
            <person name="Hugenholtz P."/>
            <person name="Woyke T."/>
            <person name="Wu D."/>
            <person name="Jando M."/>
            <person name="Schneider S."/>
            <person name="Klenk H.-P."/>
            <person name="Eisen J.A."/>
        </authorList>
    </citation>
    <scope>NUCLEOTIDE SEQUENCE [LARGE SCALE GENOMIC DNA]</scope>
    <source>
        <strain evidence="2">ATCC 25078 / DSM 43160 / JCM 3152 / KCC A-0152 / KCTC 9177 / NBRC 13315 / NRRL B-3577 / G-20</strain>
    </source>
</reference>
<dbReference type="KEGG" id="gob:Gobs_3549"/>
<dbReference type="EMBL" id="CP001867">
    <property type="protein sequence ID" value="ADB76137.1"/>
    <property type="molecule type" value="Genomic_DNA"/>
</dbReference>
<evidence type="ECO:0000313" key="2">
    <source>
        <dbReference type="Proteomes" id="UP000001382"/>
    </source>
</evidence>
<organism evidence="1 2">
    <name type="scientific">Geodermatophilus obscurus (strain ATCC 25078 / DSM 43160 / JCM 3152 / CCUG 61914 / KCC A-0152 / KCTC 9177 / NBRC 13315 / NRRL B-3577 / G-20)</name>
    <dbReference type="NCBI Taxonomy" id="526225"/>
    <lineage>
        <taxon>Bacteria</taxon>
        <taxon>Bacillati</taxon>
        <taxon>Actinomycetota</taxon>
        <taxon>Actinomycetes</taxon>
        <taxon>Geodermatophilales</taxon>
        <taxon>Geodermatophilaceae</taxon>
        <taxon>Geodermatophilus</taxon>
    </lineage>
</organism>
<sequence length="59" mass="6834">MRRDWGPLLTELARQLEDGRVYDRDLVALATALNTVLDAYSRHPYVRDRSRTGGLPHLR</sequence>
<dbReference type="HOGENOM" id="CLU_2787957_0_0_11"/>
<protein>
    <submittedName>
        <fullName evidence="1">Uncharacterized protein</fullName>
    </submittedName>
</protein>
<evidence type="ECO:0000313" key="1">
    <source>
        <dbReference type="EMBL" id="ADB76137.1"/>
    </source>
</evidence>
<dbReference type="AlphaFoldDB" id="D2SBN0"/>